<reference evidence="3" key="1">
    <citation type="submission" date="2019-08" db="EMBL/GenBank/DDBJ databases">
        <authorList>
            <person name="Kucharzyk K."/>
            <person name="Murdoch R.W."/>
            <person name="Higgins S."/>
            <person name="Loffler F."/>
        </authorList>
    </citation>
    <scope>NUCLEOTIDE SEQUENCE</scope>
</reference>
<dbReference type="InterPro" id="IPR000160">
    <property type="entry name" value="GGDEF_dom"/>
</dbReference>
<dbReference type="GO" id="GO:1902201">
    <property type="term" value="P:negative regulation of bacterial-type flagellum-dependent cell motility"/>
    <property type="evidence" value="ECO:0007669"/>
    <property type="project" value="TreeGrafter"/>
</dbReference>
<dbReference type="Pfam" id="PF00990">
    <property type="entry name" value="GGDEF"/>
    <property type="match status" value="1"/>
</dbReference>
<dbReference type="CDD" id="cd01949">
    <property type="entry name" value="GGDEF"/>
    <property type="match status" value="1"/>
</dbReference>
<comment type="caution">
    <text evidence="3">The sequence shown here is derived from an EMBL/GenBank/DDBJ whole genome shotgun (WGS) entry which is preliminary data.</text>
</comment>
<dbReference type="PANTHER" id="PTHR45138:SF9">
    <property type="entry name" value="DIGUANYLATE CYCLASE DGCM-RELATED"/>
    <property type="match status" value="1"/>
</dbReference>
<keyword evidence="1" id="KW-0812">Transmembrane</keyword>
<evidence type="ECO:0000313" key="3">
    <source>
        <dbReference type="EMBL" id="MPN16277.1"/>
    </source>
</evidence>
<feature type="domain" description="GGDEF" evidence="2">
    <location>
        <begin position="102"/>
        <end position="238"/>
    </location>
</feature>
<dbReference type="GO" id="GO:0043709">
    <property type="term" value="P:cell adhesion involved in single-species biofilm formation"/>
    <property type="evidence" value="ECO:0007669"/>
    <property type="project" value="TreeGrafter"/>
</dbReference>
<dbReference type="InterPro" id="IPR029787">
    <property type="entry name" value="Nucleotide_cyclase"/>
</dbReference>
<dbReference type="PROSITE" id="PS50887">
    <property type="entry name" value="GGDEF"/>
    <property type="match status" value="1"/>
</dbReference>
<dbReference type="NCBIfam" id="TIGR00254">
    <property type="entry name" value="GGDEF"/>
    <property type="match status" value="1"/>
</dbReference>
<dbReference type="Gene3D" id="3.30.70.270">
    <property type="match status" value="1"/>
</dbReference>
<gene>
    <name evidence="3" type="ORF">SDC9_163615</name>
</gene>
<keyword evidence="1" id="KW-0472">Membrane</keyword>
<dbReference type="SUPFAM" id="SSF55073">
    <property type="entry name" value="Nucleotide cyclase"/>
    <property type="match status" value="1"/>
</dbReference>
<dbReference type="EMBL" id="VSSQ01063201">
    <property type="protein sequence ID" value="MPN16277.1"/>
    <property type="molecule type" value="Genomic_DNA"/>
</dbReference>
<organism evidence="3">
    <name type="scientific">bioreactor metagenome</name>
    <dbReference type="NCBI Taxonomy" id="1076179"/>
    <lineage>
        <taxon>unclassified sequences</taxon>
        <taxon>metagenomes</taxon>
        <taxon>ecological metagenomes</taxon>
    </lineage>
</organism>
<dbReference type="InterPro" id="IPR043128">
    <property type="entry name" value="Rev_trsase/Diguanyl_cyclase"/>
</dbReference>
<dbReference type="PANTHER" id="PTHR45138">
    <property type="entry name" value="REGULATORY COMPONENTS OF SENSORY TRANSDUCTION SYSTEM"/>
    <property type="match status" value="1"/>
</dbReference>
<proteinExistence type="predicted"/>
<name>A0A645FPC4_9ZZZZ</name>
<feature type="transmembrane region" description="Helical" evidence="1">
    <location>
        <begin position="7"/>
        <end position="27"/>
    </location>
</feature>
<evidence type="ECO:0000256" key="1">
    <source>
        <dbReference type="SAM" id="Phobius"/>
    </source>
</evidence>
<accession>A0A645FPC4</accession>
<sequence>MIVIDRLWRINMAIVFVCSVYCSLSFLYKPFSYSVAALINVTISSVLGIAIGRHLTAIKLENIETRRQLALQRDMDILTSLPNRRKLFEVLGEMELEDSLTPLTGVIMIDIDNFKNYNDFYGHVKGDECLSVVGSCLRLYSEKYAVAFFRYGGEEFIGLSTEYSYKEIGAIAESLRETIRGLDVRHRGSSLGVVTCSVGYAEKAVCASLGHEELIVMADRALYAAKSMGGDRAAGFLEATENEGGECLTLRRKTRGQML</sequence>
<dbReference type="SMART" id="SM00267">
    <property type="entry name" value="GGDEF"/>
    <property type="match status" value="1"/>
</dbReference>
<evidence type="ECO:0000259" key="2">
    <source>
        <dbReference type="PROSITE" id="PS50887"/>
    </source>
</evidence>
<dbReference type="InterPro" id="IPR050469">
    <property type="entry name" value="Diguanylate_Cyclase"/>
</dbReference>
<feature type="transmembrane region" description="Helical" evidence="1">
    <location>
        <begin position="33"/>
        <end position="52"/>
    </location>
</feature>
<keyword evidence="1" id="KW-1133">Transmembrane helix</keyword>
<protein>
    <recommendedName>
        <fullName evidence="2">GGDEF domain-containing protein</fullName>
    </recommendedName>
</protein>
<dbReference type="GO" id="GO:0005886">
    <property type="term" value="C:plasma membrane"/>
    <property type="evidence" value="ECO:0007669"/>
    <property type="project" value="TreeGrafter"/>
</dbReference>
<dbReference type="GO" id="GO:0052621">
    <property type="term" value="F:diguanylate cyclase activity"/>
    <property type="evidence" value="ECO:0007669"/>
    <property type="project" value="TreeGrafter"/>
</dbReference>
<dbReference type="AlphaFoldDB" id="A0A645FPC4"/>